<accession>A0A3G2L5W4</accession>
<dbReference type="OrthoDB" id="9789875at2"/>
<dbReference type="InterPro" id="IPR052935">
    <property type="entry name" value="Mg2+_PAP"/>
</dbReference>
<evidence type="ECO:0000313" key="2">
    <source>
        <dbReference type="EMBL" id="AYN67561.1"/>
    </source>
</evidence>
<keyword evidence="3" id="KW-1185">Reference proteome</keyword>
<evidence type="ECO:0000313" key="3">
    <source>
        <dbReference type="Proteomes" id="UP000276309"/>
    </source>
</evidence>
<dbReference type="PANTHER" id="PTHR28208">
    <property type="entry name" value="PHOSPHATIDATE PHOSPHATASE APP1"/>
    <property type="match status" value="1"/>
</dbReference>
<protein>
    <submittedName>
        <fullName evidence="2">DUF2183 domain-containing protein</fullName>
    </submittedName>
</protein>
<dbReference type="RefSeq" id="WP_121848577.1">
    <property type="nucleotide sequence ID" value="NZ_CP032050.1"/>
</dbReference>
<dbReference type="KEGG" id="emar:D1013_09385"/>
<dbReference type="Proteomes" id="UP000276309">
    <property type="component" value="Chromosome"/>
</dbReference>
<reference evidence="2 3" key="1">
    <citation type="submission" date="2018-08" db="EMBL/GenBank/DDBJ databases">
        <title>The reduced genetic potential of extracellular carbohydrate catabolism in Euzebyella marina RN62, a Flavobacteriia bacterium isolated from the hadal water.</title>
        <authorList>
            <person name="Xue C."/>
        </authorList>
    </citation>
    <scope>NUCLEOTIDE SEQUENCE [LARGE SCALE GENOMIC DNA]</scope>
    <source>
        <strain evidence="2 3">RN62</strain>
    </source>
</reference>
<dbReference type="InterPro" id="IPR019236">
    <property type="entry name" value="APP1_cat"/>
</dbReference>
<dbReference type="AlphaFoldDB" id="A0A3G2L5W4"/>
<name>A0A3G2L5W4_9FLAO</name>
<gene>
    <name evidence="2" type="ORF">D1013_09385</name>
</gene>
<dbReference type="GO" id="GO:0008195">
    <property type="term" value="F:phosphatidate phosphatase activity"/>
    <property type="evidence" value="ECO:0007669"/>
    <property type="project" value="InterPro"/>
</dbReference>
<organism evidence="2 3">
    <name type="scientific">Euzebyella marina</name>
    <dbReference type="NCBI Taxonomy" id="1761453"/>
    <lineage>
        <taxon>Bacteria</taxon>
        <taxon>Pseudomonadati</taxon>
        <taxon>Bacteroidota</taxon>
        <taxon>Flavobacteriia</taxon>
        <taxon>Flavobacteriales</taxon>
        <taxon>Flavobacteriaceae</taxon>
        <taxon>Euzebyella</taxon>
    </lineage>
</organism>
<proteinExistence type="predicted"/>
<dbReference type="EMBL" id="CP032050">
    <property type="protein sequence ID" value="AYN67561.1"/>
    <property type="molecule type" value="Genomic_DNA"/>
</dbReference>
<sequence>MAIVLQTYKGYANEQEIIIFGHLYSRPEIGYDFQGRKIRHAVEIFKMFKLQPFSNHSIVLKLNGIEVQTKTLKDGYFRFSIPYSYNLSAGWHLAELQAEIEGKIITEKVEFIKPYPGEYGLISDIDDTFLISHTRSLFKKIYVLLTQNIHRRKIFTDVLQHYRILSNAGRKKNMGSNAFFYVSSSEWNLYNFINEFTDLNEFPKAVFKLKKLKTGLLDFLRSGGGNHDHKFHKIKHIIEFYPELKFILIGDDTQQDPYIYERIVKLFPLNISIVYLRQTGLKPKVNSVKTLSNIETMGVETLYFKDSSIAIEHSTKLLA</sequence>
<feature type="domain" description="Phosphatidate phosphatase APP1 catalytic" evidence="1">
    <location>
        <begin position="120"/>
        <end position="278"/>
    </location>
</feature>
<dbReference type="PANTHER" id="PTHR28208:SF3">
    <property type="entry name" value="PHOSPHATIDATE PHOSPHATASE APP1"/>
    <property type="match status" value="1"/>
</dbReference>
<evidence type="ECO:0000259" key="1">
    <source>
        <dbReference type="Pfam" id="PF09949"/>
    </source>
</evidence>
<dbReference type="Pfam" id="PF09949">
    <property type="entry name" value="APP1_cat"/>
    <property type="match status" value="1"/>
</dbReference>